<evidence type="ECO:0000313" key="1">
    <source>
        <dbReference type="EMBL" id="MFC5527081.1"/>
    </source>
</evidence>
<dbReference type="Proteomes" id="UP001596114">
    <property type="component" value="Unassembled WGS sequence"/>
</dbReference>
<name>A0ABW0QRB4_9GAMM</name>
<accession>A0ABW0QRB4</accession>
<dbReference type="Pfam" id="PF12261">
    <property type="entry name" value="T_hemolysin"/>
    <property type="match status" value="1"/>
</dbReference>
<dbReference type="EMBL" id="JBHSNF010000003">
    <property type="protein sequence ID" value="MFC5527081.1"/>
    <property type="molecule type" value="Genomic_DNA"/>
</dbReference>
<dbReference type="RefSeq" id="WP_377321390.1">
    <property type="nucleotide sequence ID" value="NZ_JBHSNF010000003.1"/>
</dbReference>
<dbReference type="InterPro" id="IPR022050">
    <property type="entry name" value="T_hemolysin"/>
</dbReference>
<keyword evidence="2" id="KW-1185">Reference proteome</keyword>
<reference evidence="2" key="1">
    <citation type="journal article" date="2019" name="Int. J. Syst. Evol. Microbiol.">
        <title>The Global Catalogue of Microorganisms (GCM) 10K type strain sequencing project: providing services to taxonomists for standard genome sequencing and annotation.</title>
        <authorList>
            <consortium name="The Broad Institute Genomics Platform"/>
            <consortium name="The Broad Institute Genome Sequencing Center for Infectious Disease"/>
            <person name="Wu L."/>
            <person name="Ma J."/>
        </authorList>
    </citation>
    <scope>NUCLEOTIDE SEQUENCE [LARGE SCALE GENOMIC DNA]</scope>
    <source>
        <strain evidence="2">CGMCC 1.16619</strain>
    </source>
</reference>
<proteinExistence type="predicted"/>
<evidence type="ECO:0000313" key="2">
    <source>
        <dbReference type="Proteomes" id="UP001596114"/>
    </source>
</evidence>
<sequence length="245" mass="27083">MPFQHATPDHDPCILEGVQPLLAELKEPIHTRVLDQGHPERAVVQAFIHRVFALRFRADVQSFYPTLLSFRDAQRQRAAVGMRDGQGGRLFAEQYLGAAAEQLIGERLGRTIARENLVEVGNLALESPGDTRWAIAASTLFLHALGYRWVLFTATRTLINAFQRLGLQPLPLAAARPLLLDDRGEHWGDYYQAGPVVCAGDIDSGYQKLRRHVGHNQPLLRALLSDMDRQAARVTGAASSCCGGE</sequence>
<gene>
    <name evidence="1" type="ORF">ACFPPA_15175</name>
</gene>
<comment type="caution">
    <text evidence="1">The sequence shown here is derived from an EMBL/GenBank/DDBJ whole genome shotgun (WGS) entry which is preliminary data.</text>
</comment>
<protein>
    <submittedName>
        <fullName evidence="1">Thermostable hemolysin</fullName>
    </submittedName>
</protein>
<organism evidence="1 2">
    <name type="scientific">Rhodanobacter ginsengisoli</name>
    <dbReference type="NCBI Taxonomy" id="418646"/>
    <lineage>
        <taxon>Bacteria</taxon>
        <taxon>Pseudomonadati</taxon>
        <taxon>Pseudomonadota</taxon>
        <taxon>Gammaproteobacteria</taxon>
        <taxon>Lysobacterales</taxon>
        <taxon>Rhodanobacteraceae</taxon>
        <taxon>Rhodanobacter</taxon>
    </lineage>
</organism>